<sequence length="140" mass="16184">MKETKWYVFNIGSSGEDCLSLEIERLNKLLKTADRCQKFGVQRVVEDVVKEEEEEEDKEHQQPVPNSRGRRLFPPSEIPPPITTSPSSVWIWSAVLDSVLYRIGDWDATDVLRLRLLEEGDGSCNSSSTWRLARQEVHRR</sequence>
<gene>
    <name evidence="1" type="ORF">RHMOL_Rhmol05G0199500</name>
</gene>
<evidence type="ECO:0000313" key="1">
    <source>
        <dbReference type="EMBL" id="KAI8555761.1"/>
    </source>
</evidence>
<evidence type="ECO:0000313" key="2">
    <source>
        <dbReference type="Proteomes" id="UP001062846"/>
    </source>
</evidence>
<comment type="caution">
    <text evidence="1">The sequence shown here is derived from an EMBL/GenBank/DDBJ whole genome shotgun (WGS) entry which is preliminary data.</text>
</comment>
<reference evidence="1" key="1">
    <citation type="submission" date="2022-02" db="EMBL/GenBank/DDBJ databases">
        <title>Plant Genome Project.</title>
        <authorList>
            <person name="Zhang R.-G."/>
        </authorList>
    </citation>
    <scope>NUCLEOTIDE SEQUENCE</scope>
    <source>
        <strain evidence="1">AT1</strain>
    </source>
</reference>
<protein>
    <submittedName>
        <fullName evidence="1">Uncharacterized protein</fullName>
    </submittedName>
</protein>
<dbReference type="EMBL" id="CM046392">
    <property type="protein sequence ID" value="KAI8555761.1"/>
    <property type="molecule type" value="Genomic_DNA"/>
</dbReference>
<accession>A0ACC0NR75</accession>
<organism evidence="1 2">
    <name type="scientific">Rhododendron molle</name>
    <name type="common">Chinese azalea</name>
    <name type="synonym">Azalea mollis</name>
    <dbReference type="NCBI Taxonomy" id="49168"/>
    <lineage>
        <taxon>Eukaryota</taxon>
        <taxon>Viridiplantae</taxon>
        <taxon>Streptophyta</taxon>
        <taxon>Embryophyta</taxon>
        <taxon>Tracheophyta</taxon>
        <taxon>Spermatophyta</taxon>
        <taxon>Magnoliopsida</taxon>
        <taxon>eudicotyledons</taxon>
        <taxon>Gunneridae</taxon>
        <taxon>Pentapetalae</taxon>
        <taxon>asterids</taxon>
        <taxon>Ericales</taxon>
        <taxon>Ericaceae</taxon>
        <taxon>Ericoideae</taxon>
        <taxon>Rhodoreae</taxon>
        <taxon>Rhododendron</taxon>
    </lineage>
</organism>
<name>A0ACC0NR75_RHOML</name>
<keyword evidence="2" id="KW-1185">Reference proteome</keyword>
<proteinExistence type="predicted"/>
<dbReference type="Proteomes" id="UP001062846">
    <property type="component" value="Chromosome 5"/>
</dbReference>